<feature type="compositionally biased region" description="Polar residues" evidence="1">
    <location>
        <begin position="16"/>
        <end position="25"/>
    </location>
</feature>
<dbReference type="OrthoDB" id="289038at2759"/>
<sequence>MFGDLFEEDEDFSFLSNSSNITGKKTQPKDSEIPEPRGLTRLSGLRNQGGTCYLNSLLQTLLFTPEFREALFSLGTKDLGSLQEQDAPDSQVRIIPLQLQRLFAQLLLLDQQAMSTTDLTSSFGWNSNEQETSQHDVQELNRILFSALESSLEGTTGHDLIQRLYHGTIVNTIECEECGYVSERQEDFLDLTVAVAGTCSLEESLCNMYVEEEHFDGDNLYRCGACEKLVRASKSAKLGKLPPFLTISLLRFNFDFSKCERYKETSRYTFPTRLNIRPFCEQHNFEDSVYAYELFSVIIHKGGCYGGHYHAYIWDVDELGYWGIKEKEAKKTSKLQETESEQDPLVALASIIAETGPNQMVPVDQMGQKLLEHMGTSWNKTYRKQYGAIRKFLKSHPSVFQLSSDGSLVGLTQSVPQCEDYNQQGTRPCTPEKSQAETQGAKHWFDFNDSTIQPIRERDIENQFQGKESAYMLFYRMSQLERPQEAKGNPHFGVPEHILHEMDQTNLELQRKRTKSDLEVNRIVVHLHLSSHYRVGNGALHPTFLPNDGLLEVIVDSRGTVEDLKQTIFKLLGGSLEEQILSIVKVLPAGLHIFQDLNDTKMDLVSAGVTDGSEIFVWDGKQVGGVFIQKGAEFAPILLTILHPVQHTNSSSLYSESQRVFPSCSNLKDIQKELAGPSHEKPLLCFPSLENNGKWSFYSSSDANKTLKELGLTDGSTVLLFDSCQDGEAFLAAESNKHFDQSFIRVQDWCKSQEEKREIQICITPSTTIHDVHFKALELLQLQESEDYATCLRPLHRSGKLLPPVPESLTIQEAEVKSGCTLGLCKGKAPKPNEIFLYFVYGTDLCEGSEQEIILEETLTVRQSLNRILHEAGLSGNVGWHLRRMDWCYEVGEALSDEECSLKDLNICSGDTLVITEGSLPPKGFLKLSVWLYYSQTQQNSTNHVVSYPADLQELCSEDPLTQDSENSDFFPVGQLEVSGDSLIQDLKIQMMTLPVLEALGVPSPDLLRVWTLENKCLGKILRPPLLQISEYKLGNHAALCVEPLKILECLGPRDLLLRVQLSVPGERRYFPPEDIVWDVSHGCTAPALVQRIATHCSLPTDKVEIAKYFPEKYEWLPISSWTQQVSKKRKKKKPESLQGAPYHLKDGDIIGVKNLLLDDWTDFSSEIDRIAKEKHRLNTVNNNKNHPAEKLQHKTLQSNAKASSKARKAETSLSIHVGVFR</sequence>
<dbReference type="Pfam" id="PF25822">
    <property type="entry name" value="UBL_USP40"/>
    <property type="match status" value="1"/>
</dbReference>
<dbReference type="InterPro" id="IPR001394">
    <property type="entry name" value="Peptidase_C19_UCH"/>
</dbReference>
<dbReference type="GO" id="GO:0004843">
    <property type="term" value="F:cysteine-type deubiquitinase activity"/>
    <property type="evidence" value="ECO:0007669"/>
    <property type="project" value="InterPro"/>
</dbReference>
<dbReference type="PROSITE" id="PS50235">
    <property type="entry name" value="USP_3"/>
    <property type="match status" value="1"/>
</dbReference>
<organism evidence="3 4">
    <name type="scientific">Hymenochirus boettgeri</name>
    <name type="common">Congo dwarf clawed frog</name>
    <dbReference type="NCBI Taxonomy" id="247094"/>
    <lineage>
        <taxon>Eukaryota</taxon>
        <taxon>Metazoa</taxon>
        <taxon>Chordata</taxon>
        <taxon>Craniata</taxon>
        <taxon>Vertebrata</taxon>
        <taxon>Euteleostomi</taxon>
        <taxon>Amphibia</taxon>
        <taxon>Batrachia</taxon>
        <taxon>Anura</taxon>
        <taxon>Pipoidea</taxon>
        <taxon>Pipidae</taxon>
        <taxon>Pipinae</taxon>
        <taxon>Hymenochirus</taxon>
    </lineage>
</organism>
<dbReference type="InterPro" id="IPR038765">
    <property type="entry name" value="Papain-like_cys_pep_sf"/>
</dbReference>
<dbReference type="InterPro" id="IPR018200">
    <property type="entry name" value="USP_CS"/>
</dbReference>
<dbReference type="EMBL" id="JAACNH010000009">
    <property type="protein sequence ID" value="KAG8432554.1"/>
    <property type="molecule type" value="Genomic_DNA"/>
</dbReference>
<proteinExistence type="predicted"/>
<dbReference type="GO" id="GO:0005634">
    <property type="term" value="C:nucleus"/>
    <property type="evidence" value="ECO:0007669"/>
    <property type="project" value="TreeGrafter"/>
</dbReference>
<reference evidence="3" key="1">
    <citation type="thesis" date="2020" institute="ProQuest LLC" country="789 East Eisenhower Parkway, Ann Arbor, MI, USA">
        <title>Comparative Genomics and Chromosome Evolution.</title>
        <authorList>
            <person name="Mudd A.B."/>
        </authorList>
    </citation>
    <scope>NUCLEOTIDE SEQUENCE</scope>
    <source>
        <strain evidence="3">Female2</strain>
        <tissue evidence="3">Blood</tissue>
    </source>
</reference>
<dbReference type="SUPFAM" id="SSF54001">
    <property type="entry name" value="Cysteine proteinases"/>
    <property type="match status" value="1"/>
</dbReference>
<dbReference type="PROSITE" id="PS00973">
    <property type="entry name" value="USP_2"/>
    <property type="match status" value="1"/>
</dbReference>
<dbReference type="PANTHER" id="PTHR24006:SF842">
    <property type="entry name" value="UBIQUITIN CARBOXYL-TERMINAL HYDROLASE 40"/>
    <property type="match status" value="1"/>
</dbReference>
<evidence type="ECO:0000259" key="2">
    <source>
        <dbReference type="PROSITE" id="PS50235"/>
    </source>
</evidence>
<evidence type="ECO:0000313" key="4">
    <source>
        <dbReference type="Proteomes" id="UP000812440"/>
    </source>
</evidence>
<dbReference type="Pfam" id="PF00443">
    <property type="entry name" value="UCH"/>
    <property type="match status" value="1"/>
</dbReference>
<accession>A0A8T2IND2</accession>
<dbReference type="PROSITE" id="PS00972">
    <property type="entry name" value="USP_1"/>
    <property type="match status" value="1"/>
</dbReference>
<dbReference type="PANTHER" id="PTHR24006">
    <property type="entry name" value="UBIQUITIN CARBOXYL-TERMINAL HYDROLASE"/>
    <property type="match status" value="1"/>
</dbReference>
<dbReference type="Gene3D" id="3.90.70.10">
    <property type="entry name" value="Cysteine proteinases"/>
    <property type="match status" value="1"/>
</dbReference>
<dbReference type="InterPro" id="IPR028889">
    <property type="entry name" value="USP"/>
</dbReference>
<keyword evidence="4" id="KW-1185">Reference proteome</keyword>
<dbReference type="FunFam" id="3.90.70.10:FF:000043">
    <property type="entry name" value="Ubiquitin carboxyl-terminal hydrolase 40"/>
    <property type="match status" value="1"/>
</dbReference>
<dbReference type="GO" id="GO:0005829">
    <property type="term" value="C:cytosol"/>
    <property type="evidence" value="ECO:0007669"/>
    <property type="project" value="TreeGrafter"/>
</dbReference>
<comment type="caution">
    <text evidence="3">The sequence shown here is derived from an EMBL/GenBank/DDBJ whole genome shotgun (WGS) entry which is preliminary data.</text>
</comment>
<feature type="region of interest" description="Disordered" evidence="1">
    <location>
        <begin position="16"/>
        <end position="44"/>
    </location>
</feature>
<dbReference type="InterPro" id="IPR050164">
    <property type="entry name" value="Peptidase_C19"/>
</dbReference>
<protein>
    <recommendedName>
        <fullName evidence="2">USP domain-containing protein</fullName>
    </recommendedName>
</protein>
<dbReference type="InterPro" id="IPR057763">
    <property type="entry name" value="UBL_USP40"/>
</dbReference>
<evidence type="ECO:0000313" key="3">
    <source>
        <dbReference type="EMBL" id="KAG8432554.1"/>
    </source>
</evidence>
<feature type="domain" description="USP" evidence="2">
    <location>
        <begin position="43"/>
        <end position="478"/>
    </location>
</feature>
<dbReference type="Proteomes" id="UP000812440">
    <property type="component" value="Chromosome 9"/>
</dbReference>
<name>A0A8T2IND2_9PIPI</name>
<dbReference type="AlphaFoldDB" id="A0A8T2IND2"/>
<dbReference type="GO" id="GO:0016579">
    <property type="term" value="P:protein deubiquitination"/>
    <property type="evidence" value="ECO:0007669"/>
    <property type="project" value="InterPro"/>
</dbReference>
<evidence type="ECO:0000256" key="1">
    <source>
        <dbReference type="SAM" id="MobiDB-lite"/>
    </source>
</evidence>
<gene>
    <name evidence="3" type="ORF">GDO86_016985</name>
</gene>